<evidence type="ECO:0000313" key="5">
    <source>
        <dbReference type="Proteomes" id="UP001557484"/>
    </source>
</evidence>
<keyword evidence="5" id="KW-1185">Reference proteome</keyword>
<dbReference type="RefSeq" id="WP_368374178.1">
    <property type="nucleotide sequence ID" value="NZ_JBFRYB010000001.1"/>
</dbReference>
<sequence>MTALTIVLTGACGGIGRAMAVAFASAGHNLVLVGRSAEALAELRDGLARSRSHRYVVADLASAAAIVELCADIADGPAIDVLVNNAGVSSFGLLAYTSDALMEQMLQLNMLAPMRLCRELMPLLLRSQNAAVINVGSSFGGIGFAGFTAYCASKFGLRGFTEALQREFANKPLAVHYLAPRAVKTAMNSDKVVAMNTELGNAADEPEVVAEAALKLLTCRNSSNRYLGWPERFFVRLNALFPAVVSGALKKQLAIILRYAKPSLISDSLPIK</sequence>
<dbReference type="EMBL" id="JBFRYB010000001">
    <property type="protein sequence ID" value="MEX1664052.1"/>
    <property type="molecule type" value="Genomic_DNA"/>
</dbReference>
<dbReference type="PANTHER" id="PTHR44196:SF1">
    <property type="entry name" value="DEHYDROGENASE_REDUCTASE SDR FAMILY MEMBER 7B"/>
    <property type="match status" value="1"/>
</dbReference>
<dbReference type="PRINTS" id="PR00081">
    <property type="entry name" value="GDHRDH"/>
</dbReference>
<reference evidence="4 5" key="1">
    <citation type="journal article" date="2011" name="Int. J. Syst. Evol. Microbiol.">
        <title>Zhongshania antarctica gen. nov., sp. nov. and Zhongshania guokunii sp. nov., gammaproteobacteria respectively isolated from coastal attached (fast) ice and surface seawater of the Antarctic.</title>
        <authorList>
            <person name="Li H.J."/>
            <person name="Zhang X.Y."/>
            <person name="Chen C.X."/>
            <person name="Zhang Y.J."/>
            <person name="Gao Z.M."/>
            <person name="Yu Y."/>
            <person name="Chen X.L."/>
            <person name="Chen B."/>
            <person name="Zhang Y.Z."/>
        </authorList>
    </citation>
    <scope>NUCLEOTIDE SEQUENCE [LARGE SCALE GENOMIC DNA]</scope>
    <source>
        <strain evidence="4 5">R06B22</strain>
    </source>
</reference>
<evidence type="ECO:0000256" key="2">
    <source>
        <dbReference type="ARBA" id="ARBA00023002"/>
    </source>
</evidence>
<organism evidence="4 5">
    <name type="scientific">Zhongshania arctica</name>
    <dbReference type="NCBI Taxonomy" id="3238302"/>
    <lineage>
        <taxon>Bacteria</taxon>
        <taxon>Pseudomonadati</taxon>
        <taxon>Pseudomonadota</taxon>
        <taxon>Gammaproteobacteria</taxon>
        <taxon>Cellvibrionales</taxon>
        <taxon>Spongiibacteraceae</taxon>
        <taxon>Zhongshania</taxon>
    </lineage>
</organism>
<comment type="caution">
    <text evidence="4">The sequence shown here is derived from an EMBL/GenBank/DDBJ whole genome shotgun (WGS) entry which is preliminary data.</text>
</comment>
<comment type="similarity">
    <text evidence="1 3">Belongs to the short-chain dehydrogenases/reductases (SDR) family.</text>
</comment>
<dbReference type="NCBIfam" id="NF006565">
    <property type="entry name" value="PRK09072.1"/>
    <property type="match status" value="1"/>
</dbReference>
<dbReference type="PRINTS" id="PR00080">
    <property type="entry name" value="SDRFAMILY"/>
</dbReference>
<dbReference type="InterPro" id="IPR036291">
    <property type="entry name" value="NAD(P)-bd_dom_sf"/>
</dbReference>
<dbReference type="CDD" id="cd05233">
    <property type="entry name" value="SDR_c"/>
    <property type="match status" value="1"/>
</dbReference>
<dbReference type="Gene3D" id="3.40.50.720">
    <property type="entry name" value="NAD(P)-binding Rossmann-like Domain"/>
    <property type="match status" value="1"/>
</dbReference>
<proteinExistence type="inferred from homology"/>
<dbReference type="SUPFAM" id="SSF51735">
    <property type="entry name" value="NAD(P)-binding Rossmann-fold domains"/>
    <property type="match status" value="1"/>
</dbReference>
<dbReference type="InterPro" id="IPR020904">
    <property type="entry name" value="Sc_DH/Rdtase_CS"/>
</dbReference>
<name>A0ABV3TR29_9GAMM</name>
<accession>A0ABV3TR29</accession>
<evidence type="ECO:0000313" key="4">
    <source>
        <dbReference type="EMBL" id="MEX1664052.1"/>
    </source>
</evidence>
<evidence type="ECO:0000256" key="1">
    <source>
        <dbReference type="ARBA" id="ARBA00006484"/>
    </source>
</evidence>
<evidence type="ECO:0000256" key="3">
    <source>
        <dbReference type="RuleBase" id="RU000363"/>
    </source>
</evidence>
<keyword evidence="2" id="KW-0560">Oxidoreductase</keyword>
<protein>
    <submittedName>
        <fullName evidence="4">SDR family oxidoreductase</fullName>
    </submittedName>
</protein>
<dbReference type="PROSITE" id="PS00061">
    <property type="entry name" value="ADH_SHORT"/>
    <property type="match status" value="1"/>
</dbReference>
<dbReference type="Pfam" id="PF00106">
    <property type="entry name" value="adh_short"/>
    <property type="match status" value="1"/>
</dbReference>
<dbReference type="InterPro" id="IPR002347">
    <property type="entry name" value="SDR_fam"/>
</dbReference>
<gene>
    <name evidence="4" type="ORF">AB4875_01065</name>
</gene>
<dbReference type="PANTHER" id="PTHR44196">
    <property type="entry name" value="DEHYDROGENASE/REDUCTASE SDR FAMILY MEMBER 7B"/>
    <property type="match status" value="1"/>
</dbReference>
<dbReference type="Proteomes" id="UP001557484">
    <property type="component" value="Unassembled WGS sequence"/>
</dbReference>